<keyword evidence="2" id="KW-1185">Reference proteome</keyword>
<dbReference type="RefSeq" id="WP_168742211.1">
    <property type="nucleotide sequence ID" value="NZ_JABAHZ010000009.1"/>
</dbReference>
<comment type="caution">
    <text evidence="1">The sequence shown here is derived from an EMBL/GenBank/DDBJ whole genome shotgun (WGS) entry which is preliminary data.</text>
</comment>
<evidence type="ECO:0000313" key="1">
    <source>
        <dbReference type="EMBL" id="NLR82273.1"/>
    </source>
</evidence>
<sequence length="80" mass="9037">MKDRLLWKEVNTGELQSADLFSLLRASEDVMTAETGFIERLEKFNLPVISATAALQSTCIIYRNLVVLLLVKLRKTGKQP</sequence>
<reference evidence="1 2" key="1">
    <citation type="submission" date="2020-04" db="EMBL/GenBank/DDBJ databases">
        <authorList>
            <person name="Yin C."/>
        </authorList>
    </citation>
    <scope>NUCLEOTIDE SEQUENCE [LARGE SCALE GENOMIC DNA]</scope>
    <source>
        <strain evidence="1 2">Ak56</strain>
    </source>
</reference>
<protein>
    <submittedName>
        <fullName evidence="1">Uncharacterized protein</fullName>
    </submittedName>
</protein>
<name>A0A847SQG9_9BACT</name>
<gene>
    <name evidence="1" type="ORF">HGH91_26895</name>
</gene>
<organism evidence="1 2">
    <name type="scientific">Chitinophaga eiseniae</name>
    <dbReference type="NCBI Taxonomy" id="634771"/>
    <lineage>
        <taxon>Bacteria</taxon>
        <taxon>Pseudomonadati</taxon>
        <taxon>Bacteroidota</taxon>
        <taxon>Chitinophagia</taxon>
        <taxon>Chitinophagales</taxon>
        <taxon>Chitinophagaceae</taxon>
        <taxon>Chitinophaga</taxon>
    </lineage>
</organism>
<accession>A0A847SQG9</accession>
<dbReference type="Proteomes" id="UP000552864">
    <property type="component" value="Unassembled WGS sequence"/>
</dbReference>
<dbReference type="EMBL" id="JABAHZ010000009">
    <property type="protein sequence ID" value="NLR82273.1"/>
    <property type="molecule type" value="Genomic_DNA"/>
</dbReference>
<proteinExistence type="predicted"/>
<evidence type="ECO:0000313" key="2">
    <source>
        <dbReference type="Proteomes" id="UP000552864"/>
    </source>
</evidence>
<dbReference type="AlphaFoldDB" id="A0A847SQG9"/>